<feature type="region of interest" description="Disordered" evidence="1">
    <location>
        <begin position="1"/>
        <end position="46"/>
    </location>
</feature>
<dbReference type="Proteomes" id="UP001152172">
    <property type="component" value="Unassembled WGS sequence"/>
</dbReference>
<comment type="caution">
    <text evidence="2">The sequence shown here is derived from an EMBL/GenBank/DDBJ whole genome shotgun (WGS) entry which is preliminary data.</text>
</comment>
<organism evidence="2 3">
    <name type="scientific">Psychrobacillus psychrodurans</name>
    <dbReference type="NCBI Taxonomy" id="126157"/>
    <lineage>
        <taxon>Bacteria</taxon>
        <taxon>Bacillati</taxon>
        <taxon>Bacillota</taxon>
        <taxon>Bacilli</taxon>
        <taxon>Bacillales</taxon>
        <taxon>Bacillaceae</taxon>
        <taxon>Psychrobacillus</taxon>
    </lineage>
</organism>
<dbReference type="AlphaFoldDB" id="A0A9X3L7M6"/>
<gene>
    <name evidence="2" type="ORF">M9R61_04845</name>
</gene>
<evidence type="ECO:0000313" key="3">
    <source>
        <dbReference type="Proteomes" id="UP001152172"/>
    </source>
</evidence>
<dbReference type="EMBL" id="JAMKBI010000003">
    <property type="protein sequence ID" value="MCZ8532675.1"/>
    <property type="molecule type" value="Genomic_DNA"/>
</dbReference>
<proteinExistence type="predicted"/>
<reference evidence="2" key="1">
    <citation type="submission" date="2022-05" db="EMBL/GenBank/DDBJ databases">
        <authorList>
            <person name="Colautti A."/>
            <person name="Iacumin L."/>
        </authorList>
    </citation>
    <scope>NUCLEOTIDE SEQUENCE</scope>
    <source>
        <strain evidence="2">DSM 30747</strain>
    </source>
</reference>
<name>A0A9X3L7M6_9BACI</name>
<evidence type="ECO:0000256" key="1">
    <source>
        <dbReference type="SAM" id="MobiDB-lite"/>
    </source>
</evidence>
<keyword evidence="3" id="KW-1185">Reference proteome</keyword>
<feature type="compositionally biased region" description="Basic and acidic residues" evidence="1">
    <location>
        <begin position="10"/>
        <end position="23"/>
    </location>
</feature>
<protein>
    <submittedName>
        <fullName evidence="2">Uncharacterized protein</fullName>
    </submittedName>
</protein>
<evidence type="ECO:0000313" key="2">
    <source>
        <dbReference type="EMBL" id="MCZ8532675.1"/>
    </source>
</evidence>
<feature type="compositionally biased region" description="Low complexity" evidence="1">
    <location>
        <begin position="31"/>
        <end position="46"/>
    </location>
</feature>
<dbReference type="RefSeq" id="WP_241595748.1">
    <property type="nucleotide sequence ID" value="NZ_CP189791.1"/>
</dbReference>
<accession>A0A9X3L7M6</accession>
<sequence>MSNKSKPNFKKKEPNSRNDNREEFAEDLYSKQTKGKNTQQNNQQNR</sequence>